<gene>
    <name evidence="2" type="ORF">Q9312_06940</name>
</gene>
<feature type="domain" description="Fibronectin type-III" evidence="1">
    <location>
        <begin position="401"/>
        <end position="500"/>
    </location>
</feature>
<evidence type="ECO:0000313" key="3">
    <source>
        <dbReference type="Proteomes" id="UP001239782"/>
    </source>
</evidence>
<dbReference type="PROSITE" id="PS50853">
    <property type="entry name" value="FN3"/>
    <property type="match status" value="1"/>
</dbReference>
<dbReference type="SMART" id="SM00060">
    <property type="entry name" value="FN3"/>
    <property type="match status" value="1"/>
</dbReference>
<evidence type="ECO:0000259" key="1">
    <source>
        <dbReference type="PROSITE" id="PS50853"/>
    </source>
</evidence>
<dbReference type="Pfam" id="PF00041">
    <property type="entry name" value="fn3"/>
    <property type="match status" value="1"/>
</dbReference>
<dbReference type="RefSeq" id="WP_309203861.1">
    <property type="nucleotide sequence ID" value="NZ_CP133548.1"/>
</dbReference>
<dbReference type="Gene3D" id="2.60.40.10">
    <property type="entry name" value="Immunoglobulins"/>
    <property type="match status" value="5"/>
</dbReference>
<accession>A0AA51X7W0</accession>
<dbReference type="InterPro" id="IPR036116">
    <property type="entry name" value="FN3_sf"/>
</dbReference>
<keyword evidence="3" id="KW-1185">Reference proteome</keyword>
<dbReference type="InterPro" id="IPR013783">
    <property type="entry name" value="Ig-like_fold"/>
</dbReference>
<organism evidence="2 3">
    <name type="scientific">Pleionea litopenaei</name>
    <dbReference type="NCBI Taxonomy" id="3070815"/>
    <lineage>
        <taxon>Bacteria</taxon>
        <taxon>Pseudomonadati</taxon>
        <taxon>Pseudomonadota</taxon>
        <taxon>Gammaproteobacteria</taxon>
        <taxon>Oceanospirillales</taxon>
        <taxon>Pleioneaceae</taxon>
        <taxon>Pleionea</taxon>
    </lineage>
</organism>
<dbReference type="AlphaFoldDB" id="A0AA51X7W0"/>
<reference evidence="2 3" key="1">
    <citation type="submission" date="2023-08" db="EMBL/GenBank/DDBJ databases">
        <title>Pleionea litopenaei sp. nov., isolated from stomach of juvenile Litopenaeus vannamei.</title>
        <authorList>
            <person name="Rho A.M."/>
            <person name="Hwang C.Y."/>
        </authorList>
    </citation>
    <scope>NUCLEOTIDE SEQUENCE [LARGE SCALE GENOMIC DNA]</scope>
    <source>
        <strain evidence="2 3">HL-JVS1</strain>
    </source>
</reference>
<dbReference type="Proteomes" id="UP001239782">
    <property type="component" value="Chromosome"/>
</dbReference>
<sequence>MSQLFSSSFSFRSQWMLIVVFFIAFSHMGVEAKKGGGKPQANPAPELVVHAPTDGSTLVAGEPITFSASATDPQEGNLNHWINWHSNVNGWLGIGGEISRTLSEGTHRLTVHVTDSDGNRAQQILTLNVTAYVNQAPTLSLLEPTYAATYYEGDSLVFAATAGDVEDGDLSDSVNWSSNLDGFIGQGNGFSGALSVGEHIITATVQDSHGASVEQTTQVTVLALELAAPQLTVLSPIAGNSYDSAQAVIFQATADDAQQGNLNHWINWHSNLNGWLGIGGEISKVLKVGTHRITAHVTDSDGNRSQSIFEITVAAGAPVNQLPSLSVASPLAGSSHDSGSVVTLQASANDAEDGDLSASIEWVSNRDGLLTVGGYYQTTLSDGEHTITVTVTDSDGASRSESFSITMVAVQNNGGQATVHWVAPTENTDNSALTNLSGYRVYFGDSMNNVKAQSVWVDASNTQVTIDGLSQGVTYYFSVVAVNDEGLESDLSNVASKTIQ</sequence>
<dbReference type="KEGG" id="plei:Q9312_06940"/>
<dbReference type="CDD" id="cd00063">
    <property type="entry name" value="FN3"/>
    <property type="match status" value="1"/>
</dbReference>
<dbReference type="EMBL" id="CP133548">
    <property type="protein sequence ID" value="WMS88643.1"/>
    <property type="molecule type" value="Genomic_DNA"/>
</dbReference>
<evidence type="ECO:0000313" key="2">
    <source>
        <dbReference type="EMBL" id="WMS88643.1"/>
    </source>
</evidence>
<proteinExistence type="predicted"/>
<dbReference type="SUPFAM" id="SSF49265">
    <property type="entry name" value="Fibronectin type III"/>
    <property type="match status" value="1"/>
</dbReference>
<protein>
    <submittedName>
        <fullName evidence="2">Fibronectin type III domain-containing protein</fullName>
    </submittedName>
</protein>
<dbReference type="InterPro" id="IPR003961">
    <property type="entry name" value="FN3_dom"/>
</dbReference>
<name>A0AA51X7W0_9GAMM</name>